<sequence>MGLGRPGGVEGLGANEKRDGHLSRSPVQSLDNERGVLDRTSREERLKWYPKTLTTRNRTSSPEAGRGGKGGKYGGGGRGMMGVKRKRERKEKKSEVEREGRRTGTVREAEDTKAGKGTSQRERVQPGQHLLTHSESQSETK</sequence>
<evidence type="ECO:0000313" key="2">
    <source>
        <dbReference type="Proteomes" id="UP000249748"/>
    </source>
</evidence>
<evidence type="ECO:0000313" key="1">
    <source>
        <dbReference type="EMBL" id="RAK85871.1"/>
    </source>
</evidence>
<keyword evidence="2" id="KW-1185">Reference proteome</keyword>
<proteinExistence type="predicted"/>
<gene>
    <name evidence="1" type="ORF">BO79DRAFT_41397</name>
</gene>
<dbReference type="EMBL" id="KZ824563">
    <property type="protein sequence ID" value="RAK85871.1"/>
    <property type="molecule type" value="Genomic_DNA"/>
</dbReference>
<accession>A0ACD1I7A1</accession>
<name>A0ACD1I7A1_9EURO</name>
<organism evidence="1 2">
    <name type="scientific">Aspergillus costaricaensis CBS 115574</name>
    <dbReference type="NCBI Taxonomy" id="1448317"/>
    <lineage>
        <taxon>Eukaryota</taxon>
        <taxon>Fungi</taxon>
        <taxon>Dikarya</taxon>
        <taxon>Ascomycota</taxon>
        <taxon>Pezizomycotina</taxon>
        <taxon>Eurotiomycetes</taxon>
        <taxon>Eurotiomycetidae</taxon>
        <taxon>Eurotiales</taxon>
        <taxon>Aspergillaceae</taxon>
        <taxon>Aspergillus</taxon>
        <taxon>Aspergillus subgen. Circumdati</taxon>
    </lineage>
</organism>
<dbReference type="Proteomes" id="UP000249748">
    <property type="component" value="Unassembled WGS sequence"/>
</dbReference>
<protein>
    <submittedName>
        <fullName evidence="1">Uncharacterized protein</fullName>
    </submittedName>
</protein>
<reference evidence="1" key="1">
    <citation type="submission" date="2018-02" db="EMBL/GenBank/DDBJ databases">
        <title>The genomes of Aspergillus section Nigri reveals drivers in fungal speciation.</title>
        <authorList>
            <consortium name="DOE Joint Genome Institute"/>
            <person name="Vesth T.C."/>
            <person name="Nybo J."/>
            <person name="Theobald S."/>
            <person name="Brandl J."/>
            <person name="Frisvad J.C."/>
            <person name="Nielsen K.F."/>
            <person name="Lyhne E.K."/>
            <person name="Kogle M.E."/>
            <person name="Kuo A."/>
            <person name="Riley R."/>
            <person name="Clum A."/>
            <person name="Nolan M."/>
            <person name="Lipzen A."/>
            <person name="Salamov A."/>
            <person name="Henrissat B."/>
            <person name="Wiebenga A."/>
            <person name="De vries R.P."/>
            <person name="Grigoriev I.V."/>
            <person name="Mortensen U.H."/>
            <person name="Andersen M.R."/>
            <person name="Baker S.E."/>
        </authorList>
    </citation>
    <scope>NUCLEOTIDE SEQUENCE</scope>
    <source>
        <strain evidence="1">CBS 115574</strain>
    </source>
</reference>